<dbReference type="InterPro" id="IPR057572">
    <property type="entry name" value="NonGDSL"/>
</dbReference>
<dbReference type="EMBL" id="JAEUXJ010000003">
    <property type="protein sequence ID" value="MBL6455692.1"/>
    <property type="molecule type" value="Genomic_DNA"/>
</dbReference>
<dbReference type="GO" id="GO:0016787">
    <property type="term" value="F:hydrolase activity"/>
    <property type="evidence" value="ECO:0007669"/>
    <property type="project" value="UniProtKB-KW"/>
</dbReference>
<accession>A0ABS1V334</accession>
<evidence type="ECO:0000256" key="1">
    <source>
        <dbReference type="SAM" id="SignalP"/>
    </source>
</evidence>
<dbReference type="PANTHER" id="PTHR30383:SF5">
    <property type="entry name" value="SGNH HYDROLASE-TYPE ESTERASE DOMAIN-CONTAINING PROTEIN"/>
    <property type="match status" value="1"/>
</dbReference>
<keyword evidence="2" id="KW-0378">Hydrolase</keyword>
<dbReference type="Pfam" id="PF25182">
    <property type="entry name" value="NonGDSL"/>
    <property type="match status" value="1"/>
</dbReference>
<feature type="chain" id="PRO_5047328928" evidence="1">
    <location>
        <begin position="21"/>
        <end position="244"/>
    </location>
</feature>
<proteinExistence type="predicted"/>
<name>A0ABS1V334_9PROT</name>
<dbReference type="SUPFAM" id="SSF52266">
    <property type="entry name" value="SGNH hydrolase"/>
    <property type="match status" value="1"/>
</dbReference>
<sequence>MRRFIALLLCSLAFAAPAGAGEPCPRAPTQLLSLPATRAALAHGRKITVIAFGSSSTEGSGASGPDRAYPAVLEGLLHTALPEARLVVLNRGRGGEEVEEMMARLETDVIATRPTMVIWQAGANAVLRGMAPAAFHDAMADGIDRLRARGIDVVLMDSQRAPRIVKAPHFERFDEALRDLSARLHVPLFSRAALMAAWEADGTPPAAVIGPDGLHHNDRGYACLAGALAQAVVNAAGPPRIAGR</sequence>
<reference evidence="2 3" key="1">
    <citation type="submission" date="2021-01" db="EMBL/GenBank/DDBJ databases">
        <title>Belnapia mucosa sp. nov. and Belnapia arida sp. nov., isolated from the Tabernas Desert (Almeria, Spain).</title>
        <authorList>
            <person name="Molina-Menor E."/>
            <person name="Vidal-Verdu A."/>
            <person name="Calonge A."/>
            <person name="Satari L."/>
            <person name="Pereto Magraner J."/>
            <person name="Porcar Miralles M."/>
        </authorList>
    </citation>
    <scope>NUCLEOTIDE SEQUENCE [LARGE SCALE GENOMIC DNA]</scope>
    <source>
        <strain evidence="2 3">T6</strain>
    </source>
</reference>
<dbReference type="RefSeq" id="WP_202825420.1">
    <property type="nucleotide sequence ID" value="NZ_JAEUXJ010000003.1"/>
</dbReference>
<organism evidence="2 3">
    <name type="scientific">Belnapia mucosa</name>
    <dbReference type="NCBI Taxonomy" id="2804532"/>
    <lineage>
        <taxon>Bacteria</taxon>
        <taxon>Pseudomonadati</taxon>
        <taxon>Pseudomonadota</taxon>
        <taxon>Alphaproteobacteria</taxon>
        <taxon>Acetobacterales</taxon>
        <taxon>Roseomonadaceae</taxon>
        <taxon>Belnapia</taxon>
    </lineage>
</organism>
<dbReference type="PANTHER" id="PTHR30383">
    <property type="entry name" value="THIOESTERASE 1/PROTEASE 1/LYSOPHOSPHOLIPASE L1"/>
    <property type="match status" value="1"/>
</dbReference>
<gene>
    <name evidence="2" type="ORF">JMJ55_10180</name>
</gene>
<dbReference type="Gene3D" id="3.40.50.1110">
    <property type="entry name" value="SGNH hydrolase"/>
    <property type="match status" value="1"/>
</dbReference>
<evidence type="ECO:0000313" key="2">
    <source>
        <dbReference type="EMBL" id="MBL6455692.1"/>
    </source>
</evidence>
<dbReference type="InterPro" id="IPR051532">
    <property type="entry name" value="Ester_Hydrolysis_Enzymes"/>
</dbReference>
<dbReference type="InterPro" id="IPR036514">
    <property type="entry name" value="SGNH_hydro_sf"/>
</dbReference>
<protein>
    <submittedName>
        <fullName evidence="2">SGNH/GDSL hydrolase family protein</fullName>
    </submittedName>
</protein>
<keyword evidence="3" id="KW-1185">Reference proteome</keyword>
<feature type="signal peptide" evidence="1">
    <location>
        <begin position="1"/>
        <end position="20"/>
    </location>
</feature>
<comment type="caution">
    <text evidence="2">The sequence shown here is derived from an EMBL/GenBank/DDBJ whole genome shotgun (WGS) entry which is preliminary data.</text>
</comment>
<evidence type="ECO:0000313" key="3">
    <source>
        <dbReference type="Proteomes" id="UP000606490"/>
    </source>
</evidence>
<keyword evidence="1" id="KW-0732">Signal</keyword>
<dbReference type="CDD" id="cd00229">
    <property type="entry name" value="SGNH_hydrolase"/>
    <property type="match status" value="1"/>
</dbReference>
<dbReference type="Proteomes" id="UP000606490">
    <property type="component" value="Unassembled WGS sequence"/>
</dbReference>